<protein>
    <submittedName>
        <fullName evidence="1">Uncharacterized protein</fullName>
    </submittedName>
</protein>
<evidence type="ECO:0000313" key="1">
    <source>
        <dbReference type="EMBL" id="TQS81173.1"/>
    </source>
</evidence>
<dbReference type="Proteomes" id="UP000752814">
    <property type="component" value="Unassembled WGS sequence"/>
</dbReference>
<organism evidence="1 2">
    <name type="scientific">Candidatus Methanomassiliicoccus intestinalis</name>
    <dbReference type="NCBI Taxonomy" id="1406512"/>
    <lineage>
        <taxon>Archaea</taxon>
        <taxon>Methanobacteriati</taxon>
        <taxon>Thermoplasmatota</taxon>
        <taxon>Thermoplasmata</taxon>
        <taxon>Methanomassiliicoccales</taxon>
        <taxon>Methanomassiliicoccaceae</taxon>
        <taxon>Methanomassiliicoccus</taxon>
    </lineage>
</organism>
<dbReference type="RefSeq" id="WP_020448368.1">
    <property type="nucleotide sequence ID" value="NZ_CAYAXV010000002.1"/>
</dbReference>
<accession>A0A8J8PCN1</accession>
<reference evidence="1" key="1">
    <citation type="submission" date="2016-03" db="EMBL/GenBank/DDBJ databases">
        <authorList>
            <person name="Borrel G."/>
            <person name="Mccann A."/>
            <person name="O'Toole P.W."/>
        </authorList>
    </citation>
    <scope>NUCLEOTIDE SEQUENCE</scope>
    <source>
        <strain evidence="1">183</strain>
    </source>
</reference>
<sequence length="104" mass="12091">MTNGFYEAMRAKGFSYNTTSSVRKFKCPYCGFEFSLVYARTFACQGCSEANKSCPKVRCAKCDTEFWIKEMPNVYNDYQQRDLAQHISGIVKKYNDDMGYVHNR</sequence>
<gene>
    <name evidence="1" type="ORF">A3207_04675</name>
</gene>
<proteinExistence type="predicted"/>
<dbReference type="AlphaFoldDB" id="A0A8J8PCN1"/>
<evidence type="ECO:0000313" key="2">
    <source>
        <dbReference type="Proteomes" id="UP000752814"/>
    </source>
</evidence>
<dbReference type="OMA" id="ICRIVND"/>
<dbReference type="GeneID" id="41322891"/>
<dbReference type="EMBL" id="LVVT01000024">
    <property type="protein sequence ID" value="TQS81173.1"/>
    <property type="molecule type" value="Genomic_DNA"/>
</dbReference>
<name>A0A8J8PCN1_9ARCH</name>
<comment type="caution">
    <text evidence="1">The sequence shown here is derived from an EMBL/GenBank/DDBJ whole genome shotgun (WGS) entry which is preliminary data.</text>
</comment>